<sequence>MTSGYDCGKQRKSGTVGYLLNQSSDKSSITTTGGEAKLLAESEFAAPTITKLIPISFSTSGAYVAYHVNPVADQFQRAFQTSTISN</sequence>
<accession>A0AAV9K561</accession>
<dbReference type="AlphaFoldDB" id="A0AAV9K561"/>
<dbReference type="Proteomes" id="UP001311915">
    <property type="component" value="Unassembled WGS sequence"/>
</dbReference>
<protein>
    <submittedName>
        <fullName evidence="1">Uncharacterized protein</fullName>
    </submittedName>
</protein>
<evidence type="ECO:0000313" key="1">
    <source>
        <dbReference type="EMBL" id="KAK4708377.1"/>
    </source>
</evidence>
<organism evidence="1 2">
    <name type="scientific">Solanum pinnatisectum</name>
    <name type="common">tansyleaf nightshade</name>
    <dbReference type="NCBI Taxonomy" id="50273"/>
    <lineage>
        <taxon>Eukaryota</taxon>
        <taxon>Viridiplantae</taxon>
        <taxon>Streptophyta</taxon>
        <taxon>Embryophyta</taxon>
        <taxon>Tracheophyta</taxon>
        <taxon>Spermatophyta</taxon>
        <taxon>Magnoliopsida</taxon>
        <taxon>eudicotyledons</taxon>
        <taxon>Gunneridae</taxon>
        <taxon>Pentapetalae</taxon>
        <taxon>asterids</taxon>
        <taxon>lamiids</taxon>
        <taxon>Solanales</taxon>
        <taxon>Solanaceae</taxon>
        <taxon>Solanoideae</taxon>
        <taxon>Solaneae</taxon>
        <taxon>Solanum</taxon>
    </lineage>
</organism>
<evidence type="ECO:0000313" key="2">
    <source>
        <dbReference type="Proteomes" id="UP001311915"/>
    </source>
</evidence>
<dbReference type="EMBL" id="JAWPEI010000012">
    <property type="protein sequence ID" value="KAK4708377.1"/>
    <property type="molecule type" value="Genomic_DNA"/>
</dbReference>
<gene>
    <name evidence="1" type="ORF">R3W88_029302</name>
</gene>
<name>A0AAV9K561_9SOLN</name>
<proteinExistence type="predicted"/>
<reference evidence="1 2" key="1">
    <citation type="submission" date="2023-10" db="EMBL/GenBank/DDBJ databases">
        <title>Genome-Wide Identification Analysis in wild type Solanum Pinnatisectum Reveals Some Genes Defensing Phytophthora Infestans.</title>
        <authorList>
            <person name="Sun C."/>
        </authorList>
    </citation>
    <scope>NUCLEOTIDE SEQUENCE [LARGE SCALE GENOMIC DNA]</scope>
    <source>
        <strain evidence="1">LQN</strain>
        <tissue evidence="1">Leaf</tissue>
    </source>
</reference>
<keyword evidence="2" id="KW-1185">Reference proteome</keyword>
<comment type="caution">
    <text evidence="1">The sequence shown here is derived from an EMBL/GenBank/DDBJ whole genome shotgun (WGS) entry which is preliminary data.</text>
</comment>